<dbReference type="Gene3D" id="1.20.1720.10">
    <property type="entry name" value="Multidrug resistance protein D"/>
    <property type="match status" value="1"/>
</dbReference>
<name>A0ABU3X1S2_9EURY</name>
<dbReference type="InterPro" id="IPR011701">
    <property type="entry name" value="MFS"/>
</dbReference>
<protein>
    <submittedName>
        <fullName evidence="9">MFS transporter</fullName>
    </submittedName>
</protein>
<sequence length="152" mass="16081">MGTAAMSSISIALPLIMQEFDSTLGVVSWVLNGYMLVLAGFCVIIGRLADTRGLKRTFLEGILLFSIASLLCFLAWDILALIVARVLQALGAAMFIASGPALMKSGSDATILFAAALTVPALICSYLARDRRDEARDPGPVPADDRACDPGF</sequence>
<comment type="subcellular location">
    <subcellularLocation>
        <location evidence="1">Membrane</location>
        <topology evidence="1">Multi-pass membrane protein</topology>
    </subcellularLocation>
</comment>
<feature type="transmembrane region" description="Helical" evidence="7">
    <location>
        <begin position="26"/>
        <end position="46"/>
    </location>
</feature>
<feature type="transmembrane region" description="Helical" evidence="7">
    <location>
        <begin position="58"/>
        <end position="76"/>
    </location>
</feature>
<dbReference type="Proteomes" id="UP001281203">
    <property type="component" value="Unassembled WGS sequence"/>
</dbReference>
<keyword evidence="10" id="KW-1185">Reference proteome</keyword>
<feature type="domain" description="Major facilitator superfamily (MFS) profile" evidence="8">
    <location>
        <begin position="1"/>
        <end position="152"/>
    </location>
</feature>
<feature type="transmembrane region" description="Helical" evidence="7">
    <location>
        <begin position="109"/>
        <end position="128"/>
    </location>
</feature>
<dbReference type="InterPro" id="IPR036259">
    <property type="entry name" value="MFS_trans_sf"/>
</dbReference>
<evidence type="ECO:0000259" key="8">
    <source>
        <dbReference type="PROSITE" id="PS50850"/>
    </source>
</evidence>
<gene>
    <name evidence="9" type="ORF">F8E02_07760</name>
</gene>
<evidence type="ECO:0000313" key="10">
    <source>
        <dbReference type="Proteomes" id="UP001281203"/>
    </source>
</evidence>
<proteinExistence type="predicted"/>
<comment type="caution">
    <text evidence="9">The sequence shown here is derived from an EMBL/GenBank/DDBJ whole genome shotgun (WGS) entry which is preliminary data.</text>
</comment>
<evidence type="ECO:0000256" key="4">
    <source>
        <dbReference type="ARBA" id="ARBA00022989"/>
    </source>
</evidence>
<evidence type="ECO:0000256" key="1">
    <source>
        <dbReference type="ARBA" id="ARBA00004141"/>
    </source>
</evidence>
<dbReference type="PANTHER" id="PTHR42718">
    <property type="entry name" value="MAJOR FACILITATOR SUPERFAMILY MULTIDRUG TRANSPORTER MFSC"/>
    <property type="match status" value="1"/>
</dbReference>
<reference evidence="9 10" key="1">
    <citation type="submission" date="2019-10" db="EMBL/GenBank/DDBJ databases">
        <title>Isolation and characterization of Methanoculleus sp. Wushi-C6 from a hot spring well.</title>
        <authorList>
            <person name="Chen S.-C."/>
            <person name="Lan Z.-H."/>
            <person name="You Y.-T."/>
            <person name="Lai M.-C."/>
        </authorList>
    </citation>
    <scope>NUCLEOTIDE SEQUENCE [LARGE SCALE GENOMIC DNA]</scope>
    <source>
        <strain evidence="9 10">Wushi-C6</strain>
    </source>
</reference>
<keyword evidence="5 7" id="KW-0472">Membrane</keyword>
<dbReference type="SUPFAM" id="SSF103473">
    <property type="entry name" value="MFS general substrate transporter"/>
    <property type="match status" value="1"/>
</dbReference>
<dbReference type="PROSITE" id="PS50850">
    <property type="entry name" value="MFS"/>
    <property type="match status" value="1"/>
</dbReference>
<keyword evidence="3 7" id="KW-0812">Transmembrane</keyword>
<accession>A0ABU3X1S2</accession>
<dbReference type="EMBL" id="WBKO01000001">
    <property type="protein sequence ID" value="MDV2481906.1"/>
    <property type="molecule type" value="Genomic_DNA"/>
</dbReference>
<keyword evidence="2" id="KW-0813">Transport</keyword>
<dbReference type="Pfam" id="PF07690">
    <property type="entry name" value="MFS_1"/>
    <property type="match status" value="1"/>
</dbReference>
<dbReference type="PANTHER" id="PTHR42718:SF9">
    <property type="entry name" value="MAJOR FACILITATOR SUPERFAMILY MULTIDRUG TRANSPORTER MFSC"/>
    <property type="match status" value="1"/>
</dbReference>
<evidence type="ECO:0000256" key="5">
    <source>
        <dbReference type="ARBA" id="ARBA00023136"/>
    </source>
</evidence>
<evidence type="ECO:0000256" key="6">
    <source>
        <dbReference type="SAM" id="MobiDB-lite"/>
    </source>
</evidence>
<evidence type="ECO:0000313" key="9">
    <source>
        <dbReference type="EMBL" id="MDV2481906.1"/>
    </source>
</evidence>
<dbReference type="InterPro" id="IPR020846">
    <property type="entry name" value="MFS_dom"/>
</dbReference>
<evidence type="ECO:0000256" key="7">
    <source>
        <dbReference type="SAM" id="Phobius"/>
    </source>
</evidence>
<organism evidence="9 10">
    <name type="scientific">Methanoculleus caldifontis</name>
    <dbReference type="NCBI Taxonomy" id="2651577"/>
    <lineage>
        <taxon>Archaea</taxon>
        <taxon>Methanobacteriati</taxon>
        <taxon>Methanobacteriota</taxon>
        <taxon>Stenosarchaea group</taxon>
        <taxon>Methanomicrobia</taxon>
        <taxon>Methanomicrobiales</taxon>
        <taxon>Methanomicrobiaceae</taxon>
        <taxon>Methanoculleus</taxon>
    </lineage>
</organism>
<keyword evidence="4 7" id="KW-1133">Transmembrane helix</keyword>
<feature type="region of interest" description="Disordered" evidence="6">
    <location>
        <begin position="133"/>
        <end position="152"/>
    </location>
</feature>
<evidence type="ECO:0000256" key="3">
    <source>
        <dbReference type="ARBA" id="ARBA00022692"/>
    </source>
</evidence>
<evidence type="ECO:0000256" key="2">
    <source>
        <dbReference type="ARBA" id="ARBA00022448"/>
    </source>
</evidence>